<dbReference type="NCBIfam" id="TIGR03604">
    <property type="entry name" value="TOMM_cyclo_SagD"/>
    <property type="match status" value="1"/>
</dbReference>
<evidence type="ECO:0000313" key="2">
    <source>
        <dbReference type="EMBL" id="MFC0540596.1"/>
    </source>
</evidence>
<dbReference type="Gene3D" id="3.30.160.660">
    <property type="match status" value="1"/>
</dbReference>
<protein>
    <submittedName>
        <fullName evidence="2">TOMM leader peptide-binding protein</fullName>
    </submittedName>
</protein>
<dbReference type="InterPro" id="IPR003776">
    <property type="entry name" value="YcaO-like_dom"/>
</dbReference>
<evidence type="ECO:0000259" key="1">
    <source>
        <dbReference type="PROSITE" id="PS51664"/>
    </source>
</evidence>
<dbReference type="InterPro" id="IPR022291">
    <property type="entry name" value="Bacteriocin_synth_cyclodeHase"/>
</dbReference>
<dbReference type="SUPFAM" id="SSF69572">
    <property type="entry name" value="Activating enzymes of the ubiquitin-like proteins"/>
    <property type="match status" value="1"/>
</dbReference>
<dbReference type="PROSITE" id="PS51664">
    <property type="entry name" value="YCAO"/>
    <property type="match status" value="1"/>
</dbReference>
<comment type="caution">
    <text evidence="2">The sequence shown here is derived from an EMBL/GenBank/DDBJ whole genome shotgun (WGS) entry which is preliminary data.</text>
</comment>
<feature type="domain" description="YcaO" evidence="1">
    <location>
        <begin position="372"/>
        <end position="734"/>
    </location>
</feature>
<proteinExistence type="predicted"/>
<dbReference type="Gene3D" id="3.30.40.250">
    <property type="match status" value="1"/>
</dbReference>
<dbReference type="InterPro" id="IPR027624">
    <property type="entry name" value="TOMM_cyclo_SagD"/>
</dbReference>
<dbReference type="InterPro" id="IPR035985">
    <property type="entry name" value="Ubiquitin-activating_enz"/>
</dbReference>
<dbReference type="PANTHER" id="PTHR37809">
    <property type="entry name" value="RIBOSOMAL PROTEIN S12 METHYLTHIOTRANSFERASE ACCESSORY FACTOR YCAO"/>
    <property type="match status" value="1"/>
</dbReference>
<dbReference type="EMBL" id="JBHLUD010000001">
    <property type="protein sequence ID" value="MFC0540596.1"/>
    <property type="molecule type" value="Genomic_DNA"/>
</dbReference>
<dbReference type="NCBIfam" id="TIGR03882">
    <property type="entry name" value="cyclo_dehyd_2"/>
    <property type="match status" value="1"/>
</dbReference>
<dbReference type="Gene3D" id="3.90.930.60">
    <property type="match status" value="1"/>
</dbReference>
<reference evidence="2 3" key="1">
    <citation type="submission" date="2024-09" db="EMBL/GenBank/DDBJ databases">
        <authorList>
            <person name="Sun Q."/>
            <person name="Mori K."/>
        </authorList>
    </citation>
    <scope>NUCLEOTIDE SEQUENCE [LARGE SCALE GENOMIC DNA]</scope>
    <source>
        <strain evidence="2 3">TBRC 1432</strain>
    </source>
</reference>
<accession>A0ABV6ML68</accession>
<keyword evidence="3" id="KW-1185">Reference proteome</keyword>
<name>A0ABV6ML68_9PSEU</name>
<gene>
    <name evidence="2" type="ORF">ACFFH7_03835</name>
</gene>
<dbReference type="NCBIfam" id="TIGR00702">
    <property type="entry name" value="YcaO-type kinase domain"/>
    <property type="match status" value="1"/>
</dbReference>
<dbReference type="Gene3D" id="3.40.50.720">
    <property type="entry name" value="NAD(P)-binding Rossmann-like Domain"/>
    <property type="match status" value="1"/>
</dbReference>
<dbReference type="RefSeq" id="WP_273939399.1">
    <property type="nucleotide sequence ID" value="NZ_CP097263.1"/>
</dbReference>
<dbReference type="Pfam" id="PF02624">
    <property type="entry name" value="YcaO"/>
    <property type="match status" value="1"/>
</dbReference>
<sequence>MTRFLDFKRHLRVETDAAGAAYLFSEQEVIAMRGARIVELAALIDGTRDYAAVLRDRPADMSVAELNSLLAGMVNAGVVTLRSLPAVDGDARAYWDACGVEDPALTDGVALIDLREDGRSAPVRQALEDAGIGTAGTSLSVVLCDDYLDPRLAVIDKDHRAAGRPWLLAKPSGAQVWVGPFFEPGRTACWHCLEHRLWGNRHAEACVQAALGRVGPARRPTPGLPALAAAAAHLISLEVTKWLVGHRYPGQQQVWSLNSFDLRGKQHEVRRRPQCAYCGDPGMMALRTARPVRLRPAPKASSAGGGHRTSTPAEVLDRYRHLVSPITGVVKEITRDNRGPAFVNAYRSGPNVVRARTSLGTLRASLRGENGGKGATAVDAEVGALCEAVERHSGNFHGDELRIRGSLRSLGGGAVHPNDCMLYDVRQYDNRRAWNAEHAAFQHVCEPFDVDAVRDWTPVWSLANGRRRLLPTAMLYYGAPDKTGSVRPDSNGNAAGSSREDAVLQGLLELIERDAVAIWWYNRLPSPGVDLAAFGDPWLTEMAEQYRRIGREMWVLDVTSDLGVPVMVAVSRRVSEPGERVMFGFGAHLDPRTALRRAVSELNQMLPSVLDEDHTDSDPDAERWLRTATVAEHPYLLPTGGTRIPADYPYAGRDDIRDDVAELVDLLARHDLDTLVLDQTRPDLGLPVVKVVVPGLRPFWARFAPGRLFDVPVRLGRLAAPTAYADLNPCPMFL</sequence>
<dbReference type="PANTHER" id="PTHR37809:SF1">
    <property type="entry name" value="RIBOSOMAL PROTEIN S12 METHYLTHIOTRANSFERASE ACCESSORY FACTOR YCAO"/>
    <property type="match status" value="1"/>
</dbReference>
<dbReference type="Gene3D" id="3.30.1330.230">
    <property type="match status" value="1"/>
</dbReference>
<evidence type="ECO:0000313" key="3">
    <source>
        <dbReference type="Proteomes" id="UP001589810"/>
    </source>
</evidence>
<dbReference type="Proteomes" id="UP001589810">
    <property type="component" value="Unassembled WGS sequence"/>
</dbReference>
<organism evidence="2 3">
    <name type="scientific">Kutzneria chonburiensis</name>
    <dbReference type="NCBI Taxonomy" id="1483604"/>
    <lineage>
        <taxon>Bacteria</taxon>
        <taxon>Bacillati</taxon>
        <taxon>Actinomycetota</taxon>
        <taxon>Actinomycetes</taxon>
        <taxon>Pseudonocardiales</taxon>
        <taxon>Pseudonocardiaceae</taxon>
        <taxon>Kutzneria</taxon>
    </lineage>
</organism>